<evidence type="ECO:0000313" key="15">
    <source>
        <dbReference type="EMBL" id="GAV69463.1"/>
    </source>
</evidence>
<comment type="similarity">
    <text evidence="3 14">Belongs to the ALG10 glucosyltransferase family.</text>
</comment>
<evidence type="ECO:0000256" key="10">
    <source>
        <dbReference type="ARBA" id="ARBA00022989"/>
    </source>
</evidence>
<evidence type="ECO:0000256" key="9">
    <source>
        <dbReference type="ARBA" id="ARBA00022824"/>
    </source>
</evidence>
<dbReference type="EMBL" id="BDDD01000725">
    <property type="protein sequence ID" value="GAV69463.1"/>
    <property type="molecule type" value="Genomic_DNA"/>
</dbReference>
<feature type="transmembrane region" description="Helical" evidence="14">
    <location>
        <begin position="318"/>
        <end position="337"/>
    </location>
</feature>
<dbReference type="STRING" id="3775.A0A1Q3BP27"/>
<proteinExistence type="inferred from homology"/>
<comment type="caution">
    <text evidence="14">Lacks conserved residue(s) required for the propagation of feature annotation.</text>
</comment>
<dbReference type="GO" id="GO:0106073">
    <property type="term" value="F:dolichyl pyrophosphate Glc2Man9GlcNAc2 alpha-1,2-glucosyltransferase activity"/>
    <property type="evidence" value="ECO:0007669"/>
    <property type="project" value="UniProtKB-UniRule"/>
</dbReference>
<dbReference type="GO" id="GO:0006488">
    <property type="term" value="P:dolichol-linked oligosaccharide biosynthetic process"/>
    <property type="evidence" value="ECO:0007669"/>
    <property type="project" value="UniProtKB-UniRule"/>
</dbReference>
<keyword evidence="7" id="KW-0808">Transferase</keyword>
<dbReference type="FunCoup" id="A0A1Q3BP27">
    <property type="interactions" value="3110"/>
</dbReference>
<dbReference type="OrthoDB" id="4769at2759"/>
<protein>
    <recommendedName>
        <fullName evidence="5 14">Dol-P-Glc:Glc(2)Man(9)GlcNAc(2)-PP-Dol alpha-1,2-glucosyltransferase</fullName>
        <ecNumber evidence="4 14">2.4.1.256</ecNumber>
    </recommendedName>
</protein>
<keyword evidence="8 14" id="KW-0812">Transmembrane</keyword>
<dbReference type="EC" id="2.4.1.256" evidence="4 14"/>
<keyword evidence="11 14" id="KW-0472">Membrane</keyword>
<evidence type="ECO:0000256" key="8">
    <source>
        <dbReference type="ARBA" id="ARBA00022692"/>
    </source>
</evidence>
<comment type="catalytic activity">
    <reaction evidence="13">
        <text>an alpha-D-Glc-(1-&gt;3)-alpha-D-Glc-(1-&gt;3)-alpha-D-Man-(1-&gt;2)-alpha-D-Man-(1-&gt;2)-alpha-D-Man-(1-&gt;3)-[alpha-D-Man-(1-&gt;2)-alpha-D-Man-(1-&gt;3)-[alpha-D-Man-(1-&gt;2)-alpha-D-Man-(1-&gt;6)]-alpha-D-Man-(1-&gt;6)]-beta-D-Man-(1-&gt;4)-beta-D-GlcNAc-(1-&gt;4)-alpha-D-GlcNAc-diphospho-di-trans,poly-cis-dolichol + a di-trans,poly-cis-dolichyl beta-D-glucosyl phosphate = a alpha-D-Glc-(1-&gt;2)-alpha-D-Glc-(1-&gt;3)-alpha-D-Glc-(1-&gt;3)-alpha-D-Man-(1-&gt;2)-alpha-D-Man-(1-&gt;2)-alpha-D-Man-(1-&gt;3)-[alpha-D-Man-(1-&gt;2)-alpha-D-Man-(1-&gt;3)-[alpha-D-Man-(1-&gt;2)-alpha-D-Man-(1-&gt;6)]-alpha-D-Man-(1-&gt;6)]-beta-D-Man-(1-&gt;4)-beta-D-GlcNAc-(1-&gt;4)-alpha-D-GlcNAc-diphospho-di-trans,poly-cis-dolichol + a di-trans,poly-cis-dolichyl phosphate + H(+)</text>
        <dbReference type="Rhea" id="RHEA:29543"/>
        <dbReference type="Rhea" id="RHEA-COMP:19498"/>
        <dbReference type="Rhea" id="RHEA-COMP:19502"/>
        <dbReference type="Rhea" id="RHEA-COMP:19512"/>
        <dbReference type="Rhea" id="RHEA-COMP:19522"/>
        <dbReference type="ChEBI" id="CHEBI:15378"/>
        <dbReference type="ChEBI" id="CHEBI:57525"/>
        <dbReference type="ChEBI" id="CHEBI:57683"/>
        <dbReference type="ChEBI" id="CHEBI:132522"/>
        <dbReference type="ChEBI" id="CHEBI:132523"/>
        <dbReference type="EC" id="2.4.1.256"/>
    </reaction>
    <physiologicalReaction direction="left-to-right" evidence="13">
        <dbReference type="Rhea" id="RHEA:29544"/>
    </physiologicalReaction>
</comment>
<dbReference type="InterPro" id="IPR016900">
    <property type="entry name" value="Alg10"/>
</dbReference>
<feature type="transmembrane region" description="Helical" evidence="14">
    <location>
        <begin position="468"/>
        <end position="488"/>
    </location>
</feature>
<comment type="function">
    <text evidence="12">Dol-P-Glc:Glc(2)Man(9)GlcNAc(2)-PP-Dol alpha-1,2-glucosyltransferase that operates in the biosynthetic pathway of dolichol-linked oligosaccharides, the glycan precursors employed in protein asparagine (N)-glycosylation. The assembly of dolichol-linked oligosaccharides begins on the cytosolic side of the endoplasmic reticulum membrane and finishes in its lumen. The sequential addition of sugars to dolichol pyrophosphate produces dolichol-linked oligosaccharides containing fourteen sugars, including two GlcNAcs, nine mannoses and three glucoses. Once assembled, the oligosaccharide is transferred from the lipid to nascent proteins by oligosaccharyltransferases. In the lumen of the endoplasmic reticulum, adds the third and last glucose residue from dolichyl phosphate glucose (Dol-P-Glc) onto the lipid-linked oligosaccharide intermediate Glc(2)Man(9)GlcNAc(2)-PP-Dol to produce Glc(3)Man(9)GlcNAc(2)-PP-Dol.</text>
</comment>
<evidence type="ECO:0000256" key="14">
    <source>
        <dbReference type="PIRNR" id="PIRNR028810"/>
    </source>
</evidence>
<organism evidence="15 16">
    <name type="scientific">Cephalotus follicularis</name>
    <name type="common">Albany pitcher plant</name>
    <dbReference type="NCBI Taxonomy" id="3775"/>
    <lineage>
        <taxon>Eukaryota</taxon>
        <taxon>Viridiplantae</taxon>
        <taxon>Streptophyta</taxon>
        <taxon>Embryophyta</taxon>
        <taxon>Tracheophyta</taxon>
        <taxon>Spermatophyta</taxon>
        <taxon>Magnoliopsida</taxon>
        <taxon>eudicotyledons</taxon>
        <taxon>Gunneridae</taxon>
        <taxon>Pentapetalae</taxon>
        <taxon>rosids</taxon>
        <taxon>fabids</taxon>
        <taxon>Oxalidales</taxon>
        <taxon>Cephalotaceae</taxon>
        <taxon>Cephalotus</taxon>
    </lineage>
</organism>
<evidence type="ECO:0000256" key="3">
    <source>
        <dbReference type="ARBA" id="ARBA00010600"/>
    </source>
</evidence>
<evidence type="ECO:0000313" key="16">
    <source>
        <dbReference type="Proteomes" id="UP000187406"/>
    </source>
</evidence>
<dbReference type="PANTHER" id="PTHR12989">
    <property type="entry name" value="ALPHA-1,2-GLUCOSYLTRANSFERASE ALG10"/>
    <property type="match status" value="1"/>
</dbReference>
<accession>A0A1Q3BP27</accession>
<feature type="transmembrane region" description="Helical" evidence="14">
    <location>
        <begin position="5"/>
        <end position="25"/>
    </location>
</feature>
<evidence type="ECO:0000256" key="7">
    <source>
        <dbReference type="ARBA" id="ARBA00022679"/>
    </source>
</evidence>
<dbReference type="Pfam" id="PF04922">
    <property type="entry name" value="DIE2_ALG10"/>
    <property type="match status" value="1"/>
</dbReference>
<evidence type="ECO:0000256" key="11">
    <source>
        <dbReference type="ARBA" id="ARBA00023136"/>
    </source>
</evidence>
<evidence type="ECO:0000256" key="1">
    <source>
        <dbReference type="ARBA" id="ARBA00004477"/>
    </source>
</evidence>
<keyword evidence="9" id="KW-0256">Endoplasmic reticulum</keyword>
<reference evidence="16" key="1">
    <citation type="submission" date="2016-04" db="EMBL/GenBank/DDBJ databases">
        <title>Cephalotus genome sequencing.</title>
        <authorList>
            <person name="Fukushima K."/>
            <person name="Hasebe M."/>
            <person name="Fang X."/>
        </authorList>
    </citation>
    <scope>NUCLEOTIDE SEQUENCE [LARGE SCALE GENOMIC DNA]</scope>
    <source>
        <strain evidence="16">cv. St1</strain>
    </source>
</reference>
<evidence type="ECO:0000256" key="6">
    <source>
        <dbReference type="ARBA" id="ARBA00022676"/>
    </source>
</evidence>
<dbReference type="InParanoid" id="A0A1Q3BP27"/>
<keyword evidence="16" id="KW-1185">Reference proteome</keyword>
<feature type="transmembrane region" description="Helical" evidence="14">
    <location>
        <begin position="357"/>
        <end position="381"/>
    </location>
</feature>
<comment type="caution">
    <text evidence="15">The sequence shown here is derived from an EMBL/GenBank/DDBJ whole genome shotgun (WGS) entry which is preliminary data.</text>
</comment>
<comment type="pathway">
    <text evidence="2">Protein modification; protein glycosylation.</text>
</comment>
<feature type="transmembrane region" description="Helical" evidence="14">
    <location>
        <begin position="99"/>
        <end position="118"/>
    </location>
</feature>
<dbReference type="GO" id="GO:0005789">
    <property type="term" value="C:endoplasmic reticulum membrane"/>
    <property type="evidence" value="ECO:0007669"/>
    <property type="project" value="UniProtKB-SubCell"/>
</dbReference>
<evidence type="ECO:0000256" key="12">
    <source>
        <dbReference type="ARBA" id="ARBA00044727"/>
    </source>
</evidence>
<evidence type="ECO:0000256" key="4">
    <source>
        <dbReference type="ARBA" id="ARBA00011967"/>
    </source>
</evidence>
<gene>
    <name evidence="15" type="ORF">CFOL_v3_12964</name>
</gene>
<name>A0A1Q3BP27_CEPFO</name>
<dbReference type="Proteomes" id="UP000187406">
    <property type="component" value="Unassembled WGS sequence"/>
</dbReference>
<evidence type="ECO:0000256" key="5">
    <source>
        <dbReference type="ARBA" id="ARBA00018512"/>
    </source>
</evidence>
<comment type="subcellular location">
    <subcellularLocation>
        <location evidence="1">Endoplasmic reticulum membrane</location>
        <topology evidence="1">Multi-pass membrane protein</topology>
    </subcellularLocation>
</comment>
<sequence length="505" mass="57254">MGRLAVAAIVSMWVIPLSIIINSIVPQPYMDEIFHIPQAQHYCKGDFQSWDPMITTPPGLYYLSLAHVAALFPGMFYLQALSSVSEVCSTVILRSVNSILAVICSFVVYEIITCLRPALSDSKATFHAVVLALYPLHWFFTFLYYTDVASLTAVFAMYLACLKKKLLLSALLGAFAVIIRQTNIVWMLFVACTGVLDITLAHQRESVKVDDIDTLSRTTSLLPPSIAVGSNLRKRKSDRAVDNDKHLKLTTETSSTTSQSGLLDEIRQAVLTAWGMKWKLLVSFSPFVIVLLAFIAFVLLNGSVVLGAKEAHAVSPHFAQILYCGLVSTLAMAPVHLTLGPAVDLFRSFWKNKYLGFLQLFVALSAGFLSVHFFSIAHPYLLADNRHYTFYIWRMVIKAHWLMKYLLVPLYVYSWFSIFSILGQKTWVLIYFLATAAVLIPTPLIEFRYYTIPFFFLMLHSDISDGRIWLLLGILFIAINVFTIKMFLFRPFYWNHEPGIQRFIW</sequence>
<feature type="transmembrane region" description="Helical" evidence="14">
    <location>
        <begin position="166"/>
        <end position="189"/>
    </location>
</feature>
<evidence type="ECO:0000256" key="2">
    <source>
        <dbReference type="ARBA" id="ARBA00004922"/>
    </source>
</evidence>
<evidence type="ECO:0000256" key="13">
    <source>
        <dbReference type="ARBA" id="ARBA00048064"/>
    </source>
</evidence>
<feature type="transmembrane region" description="Helical" evidence="14">
    <location>
        <begin position="284"/>
        <end position="306"/>
    </location>
</feature>
<keyword evidence="10 14" id="KW-1133">Transmembrane helix</keyword>
<feature type="transmembrane region" description="Helical" evidence="14">
    <location>
        <begin position="59"/>
        <end position="78"/>
    </location>
</feature>
<dbReference type="PIRSF" id="PIRSF028810">
    <property type="entry name" value="Alpha1_2_glucosyltferase_Alg10"/>
    <property type="match status" value="1"/>
</dbReference>
<feature type="transmembrane region" description="Helical" evidence="14">
    <location>
        <begin position="428"/>
        <end position="447"/>
    </location>
</feature>
<feature type="transmembrane region" description="Helical" evidence="14">
    <location>
        <begin position="402"/>
        <end position="422"/>
    </location>
</feature>
<keyword evidence="6 14" id="KW-0328">Glycosyltransferase</keyword>
<dbReference type="AlphaFoldDB" id="A0A1Q3BP27"/>
<dbReference type="PANTHER" id="PTHR12989:SF10">
    <property type="entry name" value="DOL-P-GLC:GLC(2)MAN(9)GLCNAC(2)-PP-DOL ALPHA-1,2-GLUCOSYLTRANSFERASE-RELATED"/>
    <property type="match status" value="1"/>
</dbReference>